<dbReference type="EMBL" id="JAVIJP010000052">
    <property type="protein sequence ID" value="KAL3625390.1"/>
    <property type="molecule type" value="Genomic_DNA"/>
</dbReference>
<feature type="compositionally biased region" description="Basic residues" evidence="1">
    <location>
        <begin position="103"/>
        <end position="113"/>
    </location>
</feature>
<keyword evidence="3" id="KW-1185">Reference proteome</keyword>
<gene>
    <name evidence="2" type="ORF">CASFOL_030844</name>
</gene>
<organism evidence="2 3">
    <name type="scientific">Castilleja foliolosa</name>
    <dbReference type="NCBI Taxonomy" id="1961234"/>
    <lineage>
        <taxon>Eukaryota</taxon>
        <taxon>Viridiplantae</taxon>
        <taxon>Streptophyta</taxon>
        <taxon>Embryophyta</taxon>
        <taxon>Tracheophyta</taxon>
        <taxon>Spermatophyta</taxon>
        <taxon>Magnoliopsida</taxon>
        <taxon>eudicotyledons</taxon>
        <taxon>Gunneridae</taxon>
        <taxon>Pentapetalae</taxon>
        <taxon>asterids</taxon>
        <taxon>lamiids</taxon>
        <taxon>Lamiales</taxon>
        <taxon>Orobanchaceae</taxon>
        <taxon>Pedicularideae</taxon>
        <taxon>Castillejinae</taxon>
        <taxon>Castilleja</taxon>
    </lineage>
</organism>
<comment type="caution">
    <text evidence="2">The sequence shown here is derived from an EMBL/GenBank/DDBJ whole genome shotgun (WGS) entry which is preliminary data.</text>
</comment>
<evidence type="ECO:0000313" key="2">
    <source>
        <dbReference type="EMBL" id="KAL3625390.1"/>
    </source>
</evidence>
<dbReference type="PANTHER" id="PTHR34835">
    <property type="entry name" value="OS07G0283600 PROTEIN-RELATED"/>
    <property type="match status" value="1"/>
</dbReference>
<dbReference type="PANTHER" id="PTHR34835:SF90">
    <property type="entry name" value="AMINOTRANSFERASE-LIKE PLANT MOBILE DOMAIN-CONTAINING PROTEIN"/>
    <property type="match status" value="1"/>
</dbReference>
<feature type="region of interest" description="Disordered" evidence="1">
    <location>
        <begin position="101"/>
        <end position="120"/>
    </location>
</feature>
<name>A0ABD3C998_9LAMI</name>
<accession>A0ABD3C998</accession>
<evidence type="ECO:0000256" key="1">
    <source>
        <dbReference type="SAM" id="MobiDB-lite"/>
    </source>
</evidence>
<dbReference type="AlphaFoldDB" id="A0ABD3C998"/>
<evidence type="ECO:0000313" key="3">
    <source>
        <dbReference type="Proteomes" id="UP001632038"/>
    </source>
</evidence>
<sequence length="302" mass="34547">MLPKQSNGVLKPLVFDVPDVKANCLQKKKTRGKDKEVEEEDKMNDAAAENQPAKKTVGVQNPVEAILNKLKRKRKPSPKMEDNIDPSPFIKVNELVEKEKKLKKDQKGKKEHKVNKEQNLKEEASEVPRIIVPRSMLRVRTSPSPIFGLIDYLTDEQKEAVREIGFGGLLKLTLKENQLDLICFLLNSFDFSRCSLDMCGGELVIREQDVLSVFDLPQGKGVVTEMSLLKGNEKFDKFVQDYRSRWNFEWGSPVLKVIEESLIEREDYGDDFKRDFVVLAVNSLFDTTFSNTKTQPKCIIII</sequence>
<proteinExistence type="predicted"/>
<protein>
    <submittedName>
        <fullName evidence="2">Uncharacterized protein</fullName>
    </submittedName>
</protein>
<dbReference type="Proteomes" id="UP001632038">
    <property type="component" value="Unassembled WGS sequence"/>
</dbReference>
<reference evidence="3" key="1">
    <citation type="journal article" date="2024" name="IScience">
        <title>Strigolactones Initiate the Formation of Haustorium-like Structures in Castilleja.</title>
        <authorList>
            <person name="Buerger M."/>
            <person name="Peterson D."/>
            <person name="Chory J."/>
        </authorList>
    </citation>
    <scope>NUCLEOTIDE SEQUENCE [LARGE SCALE GENOMIC DNA]</scope>
</reference>
<feature type="region of interest" description="Disordered" evidence="1">
    <location>
        <begin position="27"/>
        <end position="62"/>
    </location>
</feature>